<protein>
    <submittedName>
        <fullName evidence="5">ABC-2 type transport system ATP-binding protein</fullName>
    </submittedName>
</protein>
<sequence length="250" mass="26198">MPDANPPLLAVAGVAAGYGRTEIITGIDLTVHPGSFTAILGANGSGKSTLLRAISGQIPILAGTIRIAGIDLATAPEHAKRQFGYAVDPADLPPDLTGQQYLELIGSIRGCHPHAWPRDDLITTLQFGPWLRTNISAYSLGTRMKLSLMGALLGTPPLLLLDEALNGLDPLILARIRRLLAELCAAGHGLVMSTHMLATIGTTCTEMIMIESGRVAHRWTAPMIAAAGPTGLETMVVATLEGAVKASVLF</sequence>
<dbReference type="InterPro" id="IPR003439">
    <property type="entry name" value="ABC_transporter-like_ATP-bd"/>
</dbReference>
<evidence type="ECO:0000256" key="3">
    <source>
        <dbReference type="ARBA" id="ARBA00022840"/>
    </source>
</evidence>
<evidence type="ECO:0000313" key="5">
    <source>
        <dbReference type="EMBL" id="SIQ65401.1"/>
    </source>
</evidence>
<dbReference type="RefSeq" id="WP_029313204.1">
    <property type="nucleotide sequence ID" value="NZ_FTNE01000007.1"/>
</dbReference>
<dbReference type="PROSITE" id="PS50893">
    <property type="entry name" value="ABC_TRANSPORTER_2"/>
    <property type="match status" value="1"/>
</dbReference>
<dbReference type="InterPro" id="IPR051782">
    <property type="entry name" value="ABC_Transporter_VariousFunc"/>
</dbReference>
<reference evidence="5 6" key="1">
    <citation type="submission" date="2017-01" db="EMBL/GenBank/DDBJ databases">
        <authorList>
            <person name="Varghese N."/>
            <person name="Submissions S."/>
        </authorList>
    </citation>
    <scope>NUCLEOTIDE SEQUENCE [LARGE SCALE GENOMIC DNA]</scope>
    <source>
        <strain evidence="5 6">ATCC 35905</strain>
    </source>
</reference>
<feature type="domain" description="ABC transporter" evidence="4">
    <location>
        <begin position="9"/>
        <end position="237"/>
    </location>
</feature>
<evidence type="ECO:0000256" key="1">
    <source>
        <dbReference type="ARBA" id="ARBA00022448"/>
    </source>
</evidence>
<dbReference type="GO" id="GO:0005524">
    <property type="term" value="F:ATP binding"/>
    <property type="evidence" value="ECO:0007669"/>
    <property type="project" value="UniProtKB-KW"/>
</dbReference>
<comment type="caution">
    <text evidence="5">The sequence shown here is derived from an EMBL/GenBank/DDBJ whole genome shotgun (WGS) entry which is preliminary data.</text>
</comment>
<dbReference type="SUPFAM" id="SSF52540">
    <property type="entry name" value="P-loop containing nucleoside triphosphate hydrolases"/>
    <property type="match status" value="1"/>
</dbReference>
<evidence type="ECO:0000259" key="4">
    <source>
        <dbReference type="PROSITE" id="PS50893"/>
    </source>
</evidence>
<name>A0A8G2CL75_ACIRU</name>
<dbReference type="InterPro" id="IPR003593">
    <property type="entry name" value="AAA+_ATPase"/>
</dbReference>
<accession>A0A8G2CL75</accession>
<evidence type="ECO:0000256" key="2">
    <source>
        <dbReference type="ARBA" id="ARBA00022741"/>
    </source>
</evidence>
<organism evidence="5 6">
    <name type="scientific">Acidiphilium rubrum</name>
    <dbReference type="NCBI Taxonomy" id="526"/>
    <lineage>
        <taxon>Bacteria</taxon>
        <taxon>Pseudomonadati</taxon>
        <taxon>Pseudomonadota</taxon>
        <taxon>Alphaproteobacteria</taxon>
        <taxon>Acetobacterales</taxon>
        <taxon>Acidocellaceae</taxon>
        <taxon>Acidiphilium</taxon>
    </lineage>
</organism>
<dbReference type="EMBL" id="FTNE01000007">
    <property type="protein sequence ID" value="SIQ65401.1"/>
    <property type="molecule type" value="Genomic_DNA"/>
</dbReference>
<evidence type="ECO:0000313" key="6">
    <source>
        <dbReference type="Proteomes" id="UP000186308"/>
    </source>
</evidence>
<dbReference type="Pfam" id="PF00005">
    <property type="entry name" value="ABC_tran"/>
    <property type="match status" value="1"/>
</dbReference>
<dbReference type="PANTHER" id="PTHR42939:SF1">
    <property type="entry name" value="ABC TRANSPORTER ATP-BINDING PROTEIN ALBC-RELATED"/>
    <property type="match status" value="1"/>
</dbReference>
<dbReference type="PANTHER" id="PTHR42939">
    <property type="entry name" value="ABC TRANSPORTER ATP-BINDING PROTEIN ALBC-RELATED"/>
    <property type="match status" value="1"/>
</dbReference>
<keyword evidence="6" id="KW-1185">Reference proteome</keyword>
<keyword evidence="3 5" id="KW-0067">ATP-binding</keyword>
<keyword evidence="1" id="KW-0813">Transport</keyword>
<dbReference type="GO" id="GO:0016887">
    <property type="term" value="F:ATP hydrolysis activity"/>
    <property type="evidence" value="ECO:0007669"/>
    <property type="project" value="InterPro"/>
</dbReference>
<gene>
    <name evidence="5" type="ORF">SAMN05421828_107121</name>
</gene>
<keyword evidence="2" id="KW-0547">Nucleotide-binding</keyword>
<dbReference type="AlphaFoldDB" id="A0A8G2CL75"/>
<proteinExistence type="predicted"/>
<dbReference type="OrthoDB" id="9775250at2"/>
<dbReference type="Proteomes" id="UP000186308">
    <property type="component" value="Unassembled WGS sequence"/>
</dbReference>
<dbReference type="InterPro" id="IPR027417">
    <property type="entry name" value="P-loop_NTPase"/>
</dbReference>
<dbReference type="SMART" id="SM00382">
    <property type="entry name" value="AAA"/>
    <property type="match status" value="1"/>
</dbReference>
<dbReference type="Gene3D" id="3.40.50.300">
    <property type="entry name" value="P-loop containing nucleotide triphosphate hydrolases"/>
    <property type="match status" value="1"/>
</dbReference>